<dbReference type="GO" id="GO:0016020">
    <property type="term" value="C:membrane"/>
    <property type="evidence" value="ECO:0007669"/>
    <property type="project" value="UniProtKB-SubCell"/>
</dbReference>
<dbReference type="Proteomes" id="UP000472260">
    <property type="component" value="Unassembled WGS sequence"/>
</dbReference>
<dbReference type="PANTHER" id="PTHR10383">
    <property type="entry name" value="SERINE INCORPORATOR"/>
    <property type="match status" value="1"/>
</dbReference>
<evidence type="ECO:0000256" key="1">
    <source>
        <dbReference type="ARBA" id="ARBA00004141"/>
    </source>
</evidence>
<proteinExistence type="inferred from homology"/>
<evidence type="ECO:0000256" key="2">
    <source>
        <dbReference type="ARBA" id="ARBA00006665"/>
    </source>
</evidence>
<dbReference type="AlphaFoldDB" id="A0A671N460"/>
<comment type="similarity">
    <text evidence="2">Belongs to the TDE1 family.</text>
</comment>
<dbReference type="PANTHER" id="PTHR10383:SF51">
    <property type="entry name" value="SERINE INCORPORATOR 3"/>
    <property type="match status" value="1"/>
</dbReference>
<dbReference type="Pfam" id="PF03348">
    <property type="entry name" value="Serinc"/>
    <property type="match status" value="1"/>
</dbReference>
<evidence type="ECO:0000256" key="6">
    <source>
        <dbReference type="SAM" id="Phobius"/>
    </source>
</evidence>
<name>A0A671N460_9TELE</name>
<feature type="transmembrane region" description="Helical" evidence="6">
    <location>
        <begin position="220"/>
        <end position="245"/>
    </location>
</feature>
<feature type="transmembrane region" description="Helical" evidence="6">
    <location>
        <begin position="53"/>
        <end position="75"/>
    </location>
</feature>
<evidence type="ECO:0000313" key="8">
    <source>
        <dbReference type="Proteomes" id="UP000472260"/>
    </source>
</evidence>
<evidence type="ECO:0000256" key="3">
    <source>
        <dbReference type="ARBA" id="ARBA00022692"/>
    </source>
</evidence>
<keyword evidence="5 6" id="KW-0472">Membrane</keyword>
<sequence length="483" mass="54373">MNQNILFICNESRIGQDNHLLLTLLLNWIIVSCLCNHAACLRCRCCPQIKKSIVTRIMYAFILLLGTIIACVLLSPGVEQQLKRIPDFCHGGAGSGVAGIEANVQCEIFVGYKAVYRICCGMSLFFLTFSLLTINVKNSRDPRAAIHNGFWVFKIAAMVAVIVGAFYIPEGPFTRMWFIVGSCGAFCFILIQLVLLIDFAHSWNESWVEKMEKENRKRWYIALLSVTGVNYILSFTAAVLCYNIYAQPEGCVLNKFFICFNMLLCVIASALSVLSGLLQSSIMTLYTMYFTWSAMTNEPDYLISIFQQITSPAVAPLEMENQTAVIIVDIEETVPSAPYLQWWDAQSIVGLAIFVLCILYSSIRSSNTSQVNKLTLAAKDTTVVDESCTVSPEIAEEVTTPIVEDNERDTVQYSYAFFHFMLFLASLYIMMTLTNWYSPDADYNAMTSKWPAVWVKISSSWVCLSLYTWSLVAPMILTNRDFT</sequence>
<feature type="transmembrane region" description="Helical" evidence="6">
    <location>
        <begin position="148"/>
        <end position="169"/>
    </location>
</feature>
<protein>
    <submittedName>
        <fullName evidence="7">Serine incorporator 1-like</fullName>
    </submittedName>
</protein>
<feature type="transmembrane region" description="Helical" evidence="6">
    <location>
        <begin position="175"/>
        <end position="199"/>
    </location>
</feature>
<feature type="transmembrane region" description="Helical" evidence="6">
    <location>
        <begin position="416"/>
        <end position="437"/>
    </location>
</feature>
<dbReference type="InterPro" id="IPR005016">
    <property type="entry name" value="TDE1/TMS"/>
</dbReference>
<feature type="transmembrane region" description="Helical" evidence="6">
    <location>
        <begin position="457"/>
        <end position="477"/>
    </location>
</feature>
<feature type="transmembrane region" description="Helical" evidence="6">
    <location>
        <begin position="114"/>
        <end position="136"/>
    </location>
</feature>
<keyword evidence="4 6" id="KW-1133">Transmembrane helix</keyword>
<reference evidence="7" key="1">
    <citation type="submission" date="2025-08" db="UniProtKB">
        <authorList>
            <consortium name="Ensembl"/>
        </authorList>
    </citation>
    <scope>IDENTIFICATION</scope>
</reference>
<organism evidence="7 8">
    <name type="scientific">Sinocyclocheilus anshuiensis</name>
    <dbReference type="NCBI Taxonomy" id="1608454"/>
    <lineage>
        <taxon>Eukaryota</taxon>
        <taxon>Metazoa</taxon>
        <taxon>Chordata</taxon>
        <taxon>Craniata</taxon>
        <taxon>Vertebrata</taxon>
        <taxon>Euteleostomi</taxon>
        <taxon>Actinopterygii</taxon>
        <taxon>Neopterygii</taxon>
        <taxon>Teleostei</taxon>
        <taxon>Ostariophysi</taxon>
        <taxon>Cypriniformes</taxon>
        <taxon>Cyprinidae</taxon>
        <taxon>Cyprininae</taxon>
        <taxon>Sinocyclocheilus</taxon>
    </lineage>
</organism>
<dbReference type="Ensembl" id="ENSSANT00000043349.1">
    <property type="protein sequence ID" value="ENSSANP00000040711.1"/>
    <property type="gene ID" value="ENSSANG00000020673.1"/>
</dbReference>
<reference evidence="7" key="2">
    <citation type="submission" date="2025-09" db="UniProtKB">
        <authorList>
            <consortium name="Ensembl"/>
        </authorList>
    </citation>
    <scope>IDENTIFICATION</scope>
</reference>
<evidence type="ECO:0000256" key="4">
    <source>
        <dbReference type="ARBA" id="ARBA00022989"/>
    </source>
</evidence>
<feature type="transmembrane region" description="Helical" evidence="6">
    <location>
        <begin position="257"/>
        <end position="278"/>
    </location>
</feature>
<gene>
    <name evidence="7" type="primary">si:ch73-267c23.10</name>
</gene>
<evidence type="ECO:0000313" key="7">
    <source>
        <dbReference type="Ensembl" id="ENSSANP00000040711.1"/>
    </source>
</evidence>
<keyword evidence="3 6" id="KW-0812">Transmembrane</keyword>
<evidence type="ECO:0000256" key="5">
    <source>
        <dbReference type="ARBA" id="ARBA00023136"/>
    </source>
</evidence>
<comment type="subcellular location">
    <subcellularLocation>
        <location evidence="1">Membrane</location>
        <topology evidence="1">Multi-pass membrane protein</topology>
    </subcellularLocation>
</comment>
<accession>A0A671N460</accession>
<feature type="transmembrane region" description="Helical" evidence="6">
    <location>
        <begin position="20"/>
        <end position="41"/>
    </location>
</feature>
<keyword evidence="8" id="KW-1185">Reference proteome</keyword>